<protein>
    <submittedName>
        <fullName evidence="1">Uncharacterized protein</fullName>
    </submittedName>
</protein>
<proteinExistence type="predicted"/>
<name>A0AAV6J6Q0_9ERIC</name>
<reference evidence="1" key="1">
    <citation type="submission" date="2020-08" db="EMBL/GenBank/DDBJ databases">
        <title>Plant Genome Project.</title>
        <authorList>
            <person name="Zhang R.-G."/>
        </authorList>
    </citation>
    <scope>NUCLEOTIDE SEQUENCE</scope>
    <source>
        <strain evidence="1">WSP0</strain>
        <tissue evidence="1">Leaf</tissue>
    </source>
</reference>
<evidence type="ECO:0000313" key="1">
    <source>
        <dbReference type="EMBL" id="KAG5536811.1"/>
    </source>
</evidence>
<dbReference type="EMBL" id="JACTNZ010000008">
    <property type="protein sequence ID" value="KAG5536811.1"/>
    <property type="molecule type" value="Genomic_DNA"/>
</dbReference>
<dbReference type="PROSITE" id="PS51257">
    <property type="entry name" value="PROKAR_LIPOPROTEIN"/>
    <property type="match status" value="1"/>
</dbReference>
<keyword evidence="2" id="KW-1185">Reference proteome</keyword>
<accession>A0AAV6J6Q0</accession>
<sequence>MRVGSMSGNATITSLFLSCFKIDIYQLKLMCLGISQLNGFTLFGIGIEAHNQDENPTSYSSCIGLIGGLVDAVATCFQQDNLVHHPDTRKPAFRWLGMKEKLEDGSANCFVPIESKKRTFGTEITNTSFKRTKLIDGNLNQITKPQMQMQMQVKREVLENEFNKTNLERDSRECPKSYQFGPFAPVSVSKAIAAENKKAKQVHDWESLASTFRPEYHNQALRDLLDHYLEAWQSWYSEVAGKKPILLMS</sequence>
<dbReference type="AlphaFoldDB" id="A0AAV6J6Q0"/>
<gene>
    <name evidence="1" type="ORF">RHGRI_024292</name>
</gene>
<organism evidence="1 2">
    <name type="scientific">Rhododendron griersonianum</name>
    <dbReference type="NCBI Taxonomy" id="479676"/>
    <lineage>
        <taxon>Eukaryota</taxon>
        <taxon>Viridiplantae</taxon>
        <taxon>Streptophyta</taxon>
        <taxon>Embryophyta</taxon>
        <taxon>Tracheophyta</taxon>
        <taxon>Spermatophyta</taxon>
        <taxon>Magnoliopsida</taxon>
        <taxon>eudicotyledons</taxon>
        <taxon>Gunneridae</taxon>
        <taxon>Pentapetalae</taxon>
        <taxon>asterids</taxon>
        <taxon>Ericales</taxon>
        <taxon>Ericaceae</taxon>
        <taxon>Ericoideae</taxon>
        <taxon>Rhodoreae</taxon>
        <taxon>Rhododendron</taxon>
    </lineage>
</organism>
<dbReference type="Proteomes" id="UP000823749">
    <property type="component" value="Chromosome 8"/>
</dbReference>
<evidence type="ECO:0000313" key="2">
    <source>
        <dbReference type="Proteomes" id="UP000823749"/>
    </source>
</evidence>
<comment type="caution">
    <text evidence="1">The sequence shown here is derived from an EMBL/GenBank/DDBJ whole genome shotgun (WGS) entry which is preliminary data.</text>
</comment>